<comment type="caution">
    <text evidence="1">The sequence shown here is derived from an EMBL/GenBank/DDBJ whole genome shotgun (WGS) entry which is preliminary data.</text>
</comment>
<dbReference type="EMBL" id="CASHSV030000206">
    <property type="protein sequence ID" value="CAJ2655661.1"/>
    <property type="molecule type" value="Genomic_DNA"/>
</dbReference>
<protein>
    <submittedName>
        <fullName evidence="1">Uncharacterized protein</fullName>
    </submittedName>
</protein>
<evidence type="ECO:0000313" key="2">
    <source>
        <dbReference type="Proteomes" id="UP001177021"/>
    </source>
</evidence>
<evidence type="ECO:0000313" key="1">
    <source>
        <dbReference type="EMBL" id="CAJ2655661.1"/>
    </source>
</evidence>
<organism evidence="1 2">
    <name type="scientific">Trifolium pratense</name>
    <name type="common">Red clover</name>
    <dbReference type="NCBI Taxonomy" id="57577"/>
    <lineage>
        <taxon>Eukaryota</taxon>
        <taxon>Viridiplantae</taxon>
        <taxon>Streptophyta</taxon>
        <taxon>Embryophyta</taxon>
        <taxon>Tracheophyta</taxon>
        <taxon>Spermatophyta</taxon>
        <taxon>Magnoliopsida</taxon>
        <taxon>eudicotyledons</taxon>
        <taxon>Gunneridae</taxon>
        <taxon>Pentapetalae</taxon>
        <taxon>rosids</taxon>
        <taxon>fabids</taxon>
        <taxon>Fabales</taxon>
        <taxon>Fabaceae</taxon>
        <taxon>Papilionoideae</taxon>
        <taxon>50 kb inversion clade</taxon>
        <taxon>NPAAA clade</taxon>
        <taxon>Hologalegina</taxon>
        <taxon>IRL clade</taxon>
        <taxon>Trifolieae</taxon>
        <taxon>Trifolium</taxon>
    </lineage>
</organism>
<reference evidence="1" key="1">
    <citation type="submission" date="2023-10" db="EMBL/GenBank/DDBJ databases">
        <authorList>
            <person name="Rodriguez Cubillos JULIANA M."/>
            <person name="De Vega J."/>
        </authorList>
    </citation>
    <scope>NUCLEOTIDE SEQUENCE</scope>
</reference>
<dbReference type="Proteomes" id="UP001177021">
    <property type="component" value="Unassembled WGS sequence"/>
</dbReference>
<gene>
    <name evidence="1" type="ORF">MILVUS5_LOCUS22565</name>
</gene>
<proteinExistence type="predicted"/>
<name>A0ACB0KEM5_TRIPR</name>
<sequence length="1418" mass="163332">MANHDHFTHDVFLSFRGATRYSFTDHLYHSFLRRGINVFRDDQKLKIGDEIGPSLLQAIEDSRISIVILCKDYASSSWCLDELVKIVDCYENHGKLVIVIFYKVEPSDVRHQKKSYREAMMKHEKRFGKKSEKVKAWKFALNRVCALNGLHCTDDIYESEFIDKIVKKISDKLPPMPLQIKHLVGLDSRLEQVKSFFDIEADEVRILGIYGAGGIGKTTFALDIYNKIRRQFEAASFLANIREKSNESTSGMEDLQKTLLSEMGEETQTMFGSTFRGSSEIKGRLAQKRVLLILDDVDSVKQLKSLAGGHDWFGSGSRIIVTTRDKDVLKKHDVKIKTYQLEELNHHESMELFCWHAFNMSRPVDNLANISSHAISYAKGIPLALRVIGSNLKGLSIEEWDIEIQRYRMVPDAEIQGVLEISYKCLSDLQQKVFLDIACFFKGERWDYVKRILDACDFYPDIRVFVSKCLITIDENGCLEMHDLIQDMGREIVRKESASNPGERSRLWSHKDVLNVLKGNLGSTTIEGIILHPPKREKVDQWACNAFEKMKNLRILIVRNTLFSSGPSYLPNCLRLIDWKWYPSKNFPPNFYPYKIVDFKLPHSSMILKNPFQIFEDLTFINLSHNKSITQIPDLSGAKSLRVFTVDKCHKLVKFNISVGFMPNLVYLSASGCTELESFVPKMYLPSLQVLSFNFCKKFEHFPQVMQKMEKPLKINMISTAIKEFLKSVGNLTSLEYIDMSICKGLKELSSSFLLLPKLRTLKIDGCTQLGESFQRFKERHSVANGYPNLETLHFSEANLSYEDVNAIIECFPNLEDLKVSHNGFVALPNCIGSSMHLKSLDVSFCMNLTEIPELPLSIHKIDARHCQSLTLEASSLLWTKVSQEIQRVQIVMPMLKREIPEWFYRSTHEIPLLWARRKFPIIAIALVFGEVKRADVISEFVDAIKLFSGANDWSTVSLHLFIDGQEICSKDCHYFNVGEDHVLICDLRVLFNDEEWKNLDASLGNEWKAVQVLYDSDLILTNWGVYVYKQEKSTDDIQFIPPNHNFFSYIPSSHLVPKRYPDMQIKHFLESFNPRDMFNELMPQIESEEGSFWSLKVLLRSLRNAKDEVIEMTSSSVYGESVKQDHEDSVEDVIQVLEMLKESCSEHFADSSPDDLQIACGVVERMLRARVELFEENCMDIGMPIILEYTDTLGATNRRFWGTMEVKLGDPFYKPVMKRLIQLSLDRSMVDSRETFLELKCQPAGEEEASSSLIEESLEGNYNPELEELMRMIEQNAMSFNKSYGKMKASIIQTDDPFSENYQLESLILGRLMMLGKLTMFGSVTKFKITPYGKMRTEDGPFRFLRICLWGLILVLISVVILSFYFVVGVCLNFYRIPIIRKLLVYGWWLVNTIFLSCKKLYRGLGKIINRVKDKEF</sequence>
<accession>A0ACB0KEM5</accession>
<keyword evidence="2" id="KW-1185">Reference proteome</keyword>